<dbReference type="PANTHER" id="PTHR40624:SF1">
    <property type="entry name" value="BIOSYNTHESIS MONOOXYGENASE, PUTATIVE (AFU_ORTHOLOGUE AFUA_1G12025)-RELATED"/>
    <property type="match status" value="1"/>
</dbReference>
<dbReference type="SUPFAM" id="SSF54909">
    <property type="entry name" value="Dimeric alpha+beta barrel"/>
    <property type="match status" value="1"/>
</dbReference>
<evidence type="ECO:0000313" key="3">
    <source>
        <dbReference type="Proteomes" id="UP000054321"/>
    </source>
</evidence>
<dbReference type="PANTHER" id="PTHR40624">
    <property type="entry name" value="BIOSYNTHESIS MONOOXYGENASE, PUTATIVE (AFU_ORTHOLOGUE AFUA_1G12025)-RELATED"/>
    <property type="match status" value="1"/>
</dbReference>
<evidence type="ECO:0000259" key="1">
    <source>
        <dbReference type="PROSITE" id="PS51725"/>
    </source>
</evidence>
<dbReference type="EMBL" id="KN832884">
    <property type="protein sequence ID" value="KIM96574.1"/>
    <property type="molecule type" value="Genomic_DNA"/>
</dbReference>
<dbReference type="OrthoDB" id="10011777at2759"/>
<organism evidence="2 3">
    <name type="scientific">Oidiodendron maius (strain Zn)</name>
    <dbReference type="NCBI Taxonomy" id="913774"/>
    <lineage>
        <taxon>Eukaryota</taxon>
        <taxon>Fungi</taxon>
        <taxon>Dikarya</taxon>
        <taxon>Ascomycota</taxon>
        <taxon>Pezizomycotina</taxon>
        <taxon>Leotiomycetes</taxon>
        <taxon>Leotiomycetes incertae sedis</taxon>
        <taxon>Myxotrichaceae</taxon>
        <taxon>Oidiodendron</taxon>
    </lineage>
</organism>
<dbReference type="PROSITE" id="PS51725">
    <property type="entry name" value="ABM"/>
    <property type="match status" value="1"/>
</dbReference>
<dbReference type="InterPro" id="IPR011008">
    <property type="entry name" value="Dimeric_a/b-barrel"/>
</dbReference>
<name>A0A0C3GZJ4_OIDMZ</name>
<dbReference type="Proteomes" id="UP000054321">
    <property type="component" value="Unassembled WGS sequence"/>
</dbReference>
<reference evidence="2 3" key="1">
    <citation type="submission" date="2014-04" db="EMBL/GenBank/DDBJ databases">
        <authorList>
            <consortium name="DOE Joint Genome Institute"/>
            <person name="Kuo A."/>
            <person name="Martino E."/>
            <person name="Perotto S."/>
            <person name="Kohler A."/>
            <person name="Nagy L.G."/>
            <person name="Floudas D."/>
            <person name="Copeland A."/>
            <person name="Barry K.W."/>
            <person name="Cichocki N."/>
            <person name="Veneault-Fourrey C."/>
            <person name="LaButti K."/>
            <person name="Lindquist E.A."/>
            <person name="Lipzen A."/>
            <person name="Lundell T."/>
            <person name="Morin E."/>
            <person name="Murat C."/>
            <person name="Sun H."/>
            <person name="Tunlid A."/>
            <person name="Henrissat B."/>
            <person name="Grigoriev I.V."/>
            <person name="Hibbett D.S."/>
            <person name="Martin F."/>
            <person name="Nordberg H.P."/>
            <person name="Cantor M.N."/>
            <person name="Hua S.X."/>
        </authorList>
    </citation>
    <scope>NUCLEOTIDE SEQUENCE [LARGE SCALE GENOMIC DNA]</scope>
    <source>
        <strain evidence="2 3">Zn</strain>
    </source>
</reference>
<protein>
    <recommendedName>
        <fullName evidence="1">ABM domain-containing protein</fullName>
    </recommendedName>
</protein>
<dbReference type="InParanoid" id="A0A0C3GZJ4"/>
<feature type="domain" description="ABM" evidence="1">
    <location>
        <begin position="6"/>
        <end position="101"/>
    </location>
</feature>
<accession>A0A0C3GZJ4</accession>
<keyword evidence="3" id="KW-1185">Reference proteome</keyword>
<dbReference type="Pfam" id="PF03992">
    <property type="entry name" value="ABM"/>
    <property type="match status" value="1"/>
</dbReference>
<evidence type="ECO:0000313" key="2">
    <source>
        <dbReference type="EMBL" id="KIM96574.1"/>
    </source>
</evidence>
<proteinExistence type="predicted"/>
<dbReference type="InterPro" id="IPR007138">
    <property type="entry name" value="ABM_dom"/>
</dbReference>
<gene>
    <name evidence="2" type="ORF">OIDMADRAFT_58887</name>
</gene>
<dbReference type="Gene3D" id="3.30.70.100">
    <property type="match status" value="1"/>
</dbReference>
<sequence length="110" mass="12402">MSVEPYIILAIISPKLEKFDEVFGLLDGLIKGVKDKEPDCELFQAHREVNLQSGPEEIFMIERFKDIEAVVFHQKNPAFLAFGEAVTKGNLLTKPLFIKVIQPVKGFARA</sequence>
<dbReference type="HOGENOM" id="CLU_131496_9_1_1"/>
<dbReference type="AlphaFoldDB" id="A0A0C3GZJ4"/>
<reference evidence="3" key="2">
    <citation type="submission" date="2015-01" db="EMBL/GenBank/DDBJ databases">
        <title>Evolutionary Origins and Diversification of the Mycorrhizal Mutualists.</title>
        <authorList>
            <consortium name="DOE Joint Genome Institute"/>
            <consortium name="Mycorrhizal Genomics Consortium"/>
            <person name="Kohler A."/>
            <person name="Kuo A."/>
            <person name="Nagy L.G."/>
            <person name="Floudas D."/>
            <person name="Copeland A."/>
            <person name="Barry K.W."/>
            <person name="Cichocki N."/>
            <person name="Veneault-Fourrey C."/>
            <person name="LaButti K."/>
            <person name="Lindquist E.A."/>
            <person name="Lipzen A."/>
            <person name="Lundell T."/>
            <person name="Morin E."/>
            <person name="Murat C."/>
            <person name="Riley R."/>
            <person name="Ohm R."/>
            <person name="Sun H."/>
            <person name="Tunlid A."/>
            <person name="Henrissat B."/>
            <person name="Grigoriev I.V."/>
            <person name="Hibbett D.S."/>
            <person name="Martin F."/>
        </authorList>
    </citation>
    <scope>NUCLEOTIDE SEQUENCE [LARGE SCALE GENOMIC DNA]</scope>
    <source>
        <strain evidence="3">Zn</strain>
    </source>
</reference>